<keyword evidence="2" id="KW-0560">Oxidoreductase</keyword>
<evidence type="ECO:0000256" key="2">
    <source>
        <dbReference type="ARBA" id="ARBA00023002"/>
    </source>
</evidence>
<sequence>MATNPVLLILGAGPRIGASVAEKFALNGYKVAIASRSGTDSKNEQGILSLKVDLGNPDSIPGIFEAVEAEFQAAPSVIVYNAPAFTYPPDKDSVLSIPAESFVADLNVNTVSPYIAAQQAVAGWGTLPKESKKTFIYTGNILNVSVFPVAMTLDLGVGKSASVYWVKAADILYKARGFRFFYADERTEDGKIIGKDVDGTAHAEFYAQLAKQEQDIPSQATFIKNKGYVAFN</sequence>
<evidence type="ECO:0008006" key="5">
    <source>
        <dbReference type="Google" id="ProtNLM"/>
    </source>
</evidence>
<dbReference type="Proteomes" id="UP000288168">
    <property type="component" value="Unassembled WGS sequence"/>
</dbReference>
<dbReference type="PANTHER" id="PTHR43669">
    <property type="entry name" value="5-KETO-D-GLUCONATE 5-REDUCTASE"/>
    <property type="match status" value="1"/>
</dbReference>
<dbReference type="InterPro" id="IPR036291">
    <property type="entry name" value="NAD(P)-bd_dom_sf"/>
</dbReference>
<dbReference type="AlphaFoldDB" id="A0A428QCD6"/>
<dbReference type="OrthoDB" id="5336600at2759"/>
<evidence type="ECO:0000256" key="1">
    <source>
        <dbReference type="ARBA" id="ARBA00006484"/>
    </source>
</evidence>
<comment type="similarity">
    <text evidence="1">Belongs to the short-chain dehydrogenases/reductases (SDR) family.</text>
</comment>
<name>A0A428QCD6_9HYPO</name>
<proteinExistence type="inferred from homology"/>
<comment type="caution">
    <text evidence="3">The sequence shown here is derived from an EMBL/GenBank/DDBJ whole genome shotgun (WGS) entry which is preliminary data.</text>
</comment>
<dbReference type="GO" id="GO:0016491">
    <property type="term" value="F:oxidoreductase activity"/>
    <property type="evidence" value="ECO:0007669"/>
    <property type="project" value="UniProtKB-KW"/>
</dbReference>
<keyword evidence="4" id="KW-1185">Reference proteome</keyword>
<accession>A0A428QCD6</accession>
<reference evidence="3 4" key="1">
    <citation type="submission" date="2017-06" db="EMBL/GenBank/DDBJ databases">
        <title>Comparative genomic analysis of Ambrosia Fusariam Clade fungi.</title>
        <authorList>
            <person name="Stajich J.E."/>
            <person name="Carrillo J."/>
            <person name="Kijimoto T."/>
            <person name="Eskalen A."/>
            <person name="O'Donnell K."/>
            <person name="Kasson M."/>
        </authorList>
    </citation>
    <scope>NUCLEOTIDE SEQUENCE [LARGE SCALE GENOMIC DNA]</scope>
    <source>
        <strain evidence="3 4">NRRL62584</strain>
    </source>
</reference>
<dbReference type="PANTHER" id="PTHR43669:SF4">
    <property type="entry name" value="SHORT-CHAIN DEHYDROGENASE"/>
    <property type="match status" value="1"/>
</dbReference>
<organism evidence="3 4">
    <name type="scientific">Fusarium duplospermum</name>
    <dbReference type="NCBI Taxonomy" id="1325734"/>
    <lineage>
        <taxon>Eukaryota</taxon>
        <taxon>Fungi</taxon>
        <taxon>Dikarya</taxon>
        <taxon>Ascomycota</taxon>
        <taxon>Pezizomycotina</taxon>
        <taxon>Sordariomycetes</taxon>
        <taxon>Hypocreomycetidae</taxon>
        <taxon>Hypocreales</taxon>
        <taxon>Nectriaceae</taxon>
        <taxon>Fusarium</taxon>
        <taxon>Fusarium solani species complex</taxon>
    </lineage>
</organism>
<protein>
    <recommendedName>
        <fullName evidence="5">Short-chain dehydrogenase</fullName>
    </recommendedName>
</protein>
<gene>
    <name evidence="3" type="ORF">CEP54_005489</name>
</gene>
<dbReference type="Gene3D" id="3.40.50.720">
    <property type="entry name" value="NAD(P)-binding Rossmann-like Domain"/>
    <property type="match status" value="1"/>
</dbReference>
<dbReference type="STRING" id="1325734.A0A428QCD6"/>
<dbReference type="SUPFAM" id="SSF51735">
    <property type="entry name" value="NAD(P)-binding Rossmann-fold domains"/>
    <property type="match status" value="1"/>
</dbReference>
<dbReference type="EMBL" id="NKCI01000042">
    <property type="protein sequence ID" value="RSL62888.1"/>
    <property type="molecule type" value="Genomic_DNA"/>
</dbReference>
<evidence type="ECO:0000313" key="3">
    <source>
        <dbReference type="EMBL" id="RSL62888.1"/>
    </source>
</evidence>
<evidence type="ECO:0000313" key="4">
    <source>
        <dbReference type="Proteomes" id="UP000288168"/>
    </source>
</evidence>